<evidence type="ECO:0000256" key="4">
    <source>
        <dbReference type="ARBA" id="ARBA00022801"/>
    </source>
</evidence>
<evidence type="ECO:0000256" key="3">
    <source>
        <dbReference type="ARBA" id="ARBA00022722"/>
    </source>
</evidence>
<comment type="similarity">
    <text evidence="1 6">Belongs to the XseB family.</text>
</comment>
<accession>A0A1F7HK78</accession>
<dbReference type="Pfam" id="PF02609">
    <property type="entry name" value="Exonuc_VII_S"/>
    <property type="match status" value="1"/>
</dbReference>
<dbReference type="EMBL" id="MFZT01000013">
    <property type="protein sequence ID" value="OGK31609.1"/>
    <property type="molecule type" value="Genomic_DNA"/>
</dbReference>
<comment type="subcellular location">
    <subcellularLocation>
        <location evidence="6">Cytoplasm</location>
    </subcellularLocation>
</comment>
<dbReference type="GO" id="GO:0009318">
    <property type="term" value="C:exodeoxyribonuclease VII complex"/>
    <property type="evidence" value="ECO:0007669"/>
    <property type="project" value="UniProtKB-UniRule"/>
</dbReference>
<comment type="caution">
    <text evidence="8">The sequence shown here is derived from an EMBL/GenBank/DDBJ whole genome shotgun (WGS) entry which is preliminary data.</text>
</comment>
<dbReference type="SUPFAM" id="SSF116842">
    <property type="entry name" value="XseB-like"/>
    <property type="match status" value="1"/>
</dbReference>
<keyword evidence="4 6" id="KW-0378">Hydrolase</keyword>
<sequence length="71" mass="8136">MSTTRKKTDASLAKAFEELEKIVAEFETGDIDLEKGIPRFKQGLELAAGLKKRLRELENEIEEIRSRSIEE</sequence>
<keyword evidence="7" id="KW-0175">Coiled coil</keyword>
<organism evidence="8 9">
    <name type="scientific">Candidatus Roizmanbacteria bacterium RIFCSPHIGHO2_02_FULL_43_11</name>
    <dbReference type="NCBI Taxonomy" id="1802043"/>
    <lineage>
        <taxon>Bacteria</taxon>
        <taxon>Candidatus Roizmaniibacteriota</taxon>
    </lineage>
</organism>
<comment type="function">
    <text evidence="6">Bidirectionally degrades single-stranded DNA into large acid-insoluble oligonucleotides, which are then degraded further into small acid-soluble oligonucleotides.</text>
</comment>
<evidence type="ECO:0000313" key="8">
    <source>
        <dbReference type="EMBL" id="OGK31609.1"/>
    </source>
</evidence>
<protein>
    <recommendedName>
        <fullName evidence="6">Exodeoxyribonuclease 7 small subunit</fullName>
        <ecNumber evidence="6">3.1.11.6</ecNumber>
    </recommendedName>
    <alternativeName>
        <fullName evidence="6">Exodeoxyribonuclease VII small subunit</fullName>
        <shortName evidence="6">Exonuclease VII small subunit</shortName>
    </alternativeName>
</protein>
<dbReference type="Proteomes" id="UP000178098">
    <property type="component" value="Unassembled WGS sequence"/>
</dbReference>
<dbReference type="Gene3D" id="1.10.287.1040">
    <property type="entry name" value="Exonuclease VII, small subunit"/>
    <property type="match status" value="1"/>
</dbReference>
<evidence type="ECO:0000256" key="5">
    <source>
        <dbReference type="ARBA" id="ARBA00022839"/>
    </source>
</evidence>
<dbReference type="EC" id="3.1.11.6" evidence="6"/>
<dbReference type="AlphaFoldDB" id="A0A1F7HK78"/>
<evidence type="ECO:0000313" key="9">
    <source>
        <dbReference type="Proteomes" id="UP000178098"/>
    </source>
</evidence>
<evidence type="ECO:0000256" key="1">
    <source>
        <dbReference type="ARBA" id="ARBA00009998"/>
    </source>
</evidence>
<dbReference type="InterPro" id="IPR003761">
    <property type="entry name" value="Exonuc_VII_S"/>
</dbReference>
<evidence type="ECO:0000256" key="2">
    <source>
        <dbReference type="ARBA" id="ARBA00022490"/>
    </source>
</evidence>
<dbReference type="NCBIfam" id="TIGR01280">
    <property type="entry name" value="xseB"/>
    <property type="match status" value="1"/>
</dbReference>
<evidence type="ECO:0000256" key="7">
    <source>
        <dbReference type="SAM" id="Coils"/>
    </source>
</evidence>
<gene>
    <name evidence="6" type="primary">xseB</name>
    <name evidence="8" type="ORF">A3D08_03415</name>
</gene>
<name>A0A1F7HK78_9BACT</name>
<reference evidence="8 9" key="1">
    <citation type="journal article" date="2016" name="Nat. Commun.">
        <title>Thousands of microbial genomes shed light on interconnected biogeochemical processes in an aquifer system.</title>
        <authorList>
            <person name="Anantharaman K."/>
            <person name="Brown C.T."/>
            <person name="Hug L.A."/>
            <person name="Sharon I."/>
            <person name="Castelle C.J."/>
            <person name="Probst A.J."/>
            <person name="Thomas B.C."/>
            <person name="Singh A."/>
            <person name="Wilkins M.J."/>
            <person name="Karaoz U."/>
            <person name="Brodie E.L."/>
            <person name="Williams K.H."/>
            <person name="Hubbard S.S."/>
            <person name="Banfield J.F."/>
        </authorList>
    </citation>
    <scope>NUCLEOTIDE SEQUENCE [LARGE SCALE GENOMIC DNA]</scope>
</reference>
<dbReference type="GO" id="GO:0008855">
    <property type="term" value="F:exodeoxyribonuclease VII activity"/>
    <property type="evidence" value="ECO:0007669"/>
    <property type="project" value="UniProtKB-UniRule"/>
</dbReference>
<dbReference type="GO" id="GO:0005737">
    <property type="term" value="C:cytoplasm"/>
    <property type="evidence" value="ECO:0007669"/>
    <property type="project" value="UniProtKB-SubCell"/>
</dbReference>
<comment type="catalytic activity">
    <reaction evidence="6">
        <text>Exonucleolytic cleavage in either 5'- to 3'- or 3'- to 5'-direction to yield nucleoside 5'-phosphates.</text>
        <dbReference type="EC" id="3.1.11.6"/>
    </reaction>
</comment>
<feature type="coiled-coil region" evidence="7">
    <location>
        <begin position="40"/>
        <end position="67"/>
    </location>
</feature>
<keyword evidence="2 6" id="KW-0963">Cytoplasm</keyword>
<dbReference type="GO" id="GO:0006308">
    <property type="term" value="P:DNA catabolic process"/>
    <property type="evidence" value="ECO:0007669"/>
    <property type="project" value="UniProtKB-UniRule"/>
</dbReference>
<dbReference type="InterPro" id="IPR037004">
    <property type="entry name" value="Exonuc_VII_ssu_sf"/>
</dbReference>
<dbReference type="HAMAP" id="MF_00337">
    <property type="entry name" value="Exonuc_7_S"/>
    <property type="match status" value="1"/>
</dbReference>
<evidence type="ECO:0000256" key="6">
    <source>
        <dbReference type="HAMAP-Rule" id="MF_00337"/>
    </source>
</evidence>
<proteinExistence type="inferred from homology"/>
<keyword evidence="5 6" id="KW-0269">Exonuclease</keyword>
<keyword evidence="3 6" id="KW-0540">Nuclease</keyword>
<comment type="subunit">
    <text evidence="6">Heterooligomer composed of large and small subunits.</text>
</comment>